<dbReference type="EMBL" id="BMYD01000001">
    <property type="protein sequence ID" value="GHA71687.1"/>
    <property type="molecule type" value="Genomic_DNA"/>
</dbReference>
<dbReference type="PANTHER" id="PTHR45833">
    <property type="entry name" value="METHIONINE SYNTHASE"/>
    <property type="match status" value="1"/>
</dbReference>
<dbReference type="Proteomes" id="UP000646426">
    <property type="component" value="Unassembled WGS sequence"/>
</dbReference>
<dbReference type="Gene3D" id="3.20.20.330">
    <property type="entry name" value="Homocysteine-binding-like domain"/>
    <property type="match status" value="1"/>
</dbReference>
<dbReference type="GO" id="GO:0046872">
    <property type="term" value="F:metal ion binding"/>
    <property type="evidence" value="ECO:0007669"/>
    <property type="project" value="UniProtKB-KW"/>
</dbReference>
<dbReference type="InterPro" id="IPR050554">
    <property type="entry name" value="Met_Synthase/Corrinoid"/>
</dbReference>
<evidence type="ECO:0000256" key="17">
    <source>
        <dbReference type="ARBA" id="ARBA00025552"/>
    </source>
</evidence>
<evidence type="ECO:0000256" key="4">
    <source>
        <dbReference type="ARBA" id="ARBA00005178"/>
    </source>
</evidence>
<proteinExistence type="inferred from homology"/>
<name>A0A918SU90_9GAMM</name>
<comment type="similarity">
    <text evidence="5">Belongs to the vitamin-B12 dependent methionine synthase family.</text>
</comment>
<feature type="binding site" evidence="19">
    <location>
        <position position="271"/>
    </location>
    <ligand>
        <name>Zn(2+)</name>
        <dbReference type="ChEBI" id="CHEBI:29105"/>
    </ligand>
</feature>
<dbReference type="InterPro" id="IPR036589">
    <property type="entry name" value="HCY_dom_sf"/>
</dbReference>
<reference evidence="21" key="1">
    <citation type="journal article" date="2014" name="Int. J. Syst. Evol. Microbiol.">
        <title>Complete genome sequence of Corynebacterium casei LMG S-19264T (=DSM 44701T), isolated from a smear-ripened cheese.</title>
        <authorList>
            <consortium name="US DOE Joint Genome Institute (JGI-PGF)"/>
            <person name="Walter F."/>
            <person name="Albersmeier A."/>
            <person name="Kalinowski J."/>
            <person name="Ruckert C."/>
        </authorList>
    </citation>
    <scope>NUCLEOTIDE SEQUENCE</scope>
    <source>
        <strain evidence="21">KCTC 23077</strain>
    </source>
</reference>
<dbReference type="GO" id="GO:0046653">
    <property type="term" value="P:tetrahydrofolate metabolic process"/>
    <property type="evidence" value="ECO:0007669"/>
    <property type="project" value="TreeGrafter"/>
</dbReference>
<dbReference type="GO" id="GO:0005829">
    <property type="term" value="C:cytosol"/>
    <property type="evidence" value="ECO:0007669"/>
    <property type="project" value="TreeGrafter"/>
</dbReference>
<evidence type="ECO:0000256" key="8">
    <source>
        <dbReference type="ARBA" id="ARBA00022603"/>
    </source>
</evidence>
<dbReference type="GO" id="GO:0032259">
    <property type="term" value="P:methylation"/>
    <property type="evidence" value="ECO:0007669"/>
    <property type="project" value="UniProtKB-KW"/>
</dbReference>
<keyword evidence="22" id="KW-1185">Reference proteome</keyword>
<dbReference type="GO" id="GO:0050667">
    <property type="term" value="P:homocysteine metabolic process"/>
    <property type="evidence" value="ECO:0007669"/>
    <property type="project" value="TreeGrafter"/>
</dbReference>
<comment type="cofactor">
    <cofactor evidence="3">
        <name>methylcob(III)alamin</name>
        <dbReference type="ChEBI" id="CHEBI:28115"/>
    </cofactor>
</comment>
<dbReference type="PROSITE" id="PS50970">
    <property type="entry name" value="HCY"/>
    <property type="match status" value="1"/>
</dbReference>
<dbReference type="EC" id="2.1.1.13" evidence="6"/>
<dbReference type="PANTHER" id="PTHR45833:SF1">
    <property type="entry name" value="METHIONINE SYNTHASE"/>
    <property type="match status" value="1"/>
</dbReference>
<evidence type="ECO:0000256" key="18">
    <source>
        <dbReference type="ARBA" id="ARBA00031040"/>
    </source>
</evidence>
<evidence type="ECO:0000259" key="20">
    <source>
        <dbReference type="PROSITE" id="PS50970"/>
    </source>
</evidence>
<dbReference type="FunFam" id="3.20.20.330:FF:000001">
    <property type="entry name" value="Methionine synthase"/>
    <property type="match status" value="1"/>
</dbReference>
<dbReference type="GO" id="GO:0008705">
    <property type="term" value="F:methionine synthase activity"/>
    <property type="evidence" value="ECO:0007669"/>
    <property type="project" value="UniProtKB-EC"/>
</dbReference>
<feature type="domain" description="Hcy-binding" evidence="20">
    <location>
        <begin position="12"/>
        <end position="349"/>
    </location>
</feature>
<dbReference type="InterPro" id="IPR003726">
    <property type="entry name" value="HCY_dom"/>
</dbReference>
<feature type="binding site" evidence="19">
    <location>
        <position position="334"/>
    </location>
    <ligand>
        <name>Zn(2+)</name>
        <dbReference type="ChEBI" id="CHEBI:29105"/>
    </ligand>
</feature>
<keyword evidence="13 19" id="KW-0479">Metal-binding</keyword>
<comment type="catalytic activity">
    <reaction evidence="1">
        <text>(6S)-5-methyl-5,6,7,8-tetrahydrofolate + L-homocysteine = (6S)-5,6,7,8-tetrahydrofolate + L-methionine</text>
        <dbReference type="Rhea" id="RHEA:11172"/>
        <dbReference type="ChEBI" id="CHEBI:18608"/>
        <dbReference type="ChEBI" id="CHEBI:57453"/>
        <dbReference type="ChEBI" id="CHEBI:57844"/>
        <dbReference type="ChEBI" id="CHEBI:58199"/>
        <dbReference type="EC" id="2.1.1.13"/>
    </reaction>
</comment>
<evidence type="ECO:0000256" key="12">
    <source>
        <dbReference type="ARBA" id="ARBA00022691"/>
    </source>
</evidence>
<evidence type="ECO:0000256" key="5">
    <source>
        <dbReference type="ARBA" id="ARBA00010398"/>
    </source>
</evidence>
<dbReference type="Pfam" id="PF02574">
    <property type="entry name" value="S-methyl_trans"/>
    <property type="match status" value="1"/>
</dbReference>
<gene>
    <name evidence="21" type="primary">metH1</name>
    <name evidence="21" type="ORF">GCM10007067_05110</name>
</gene>
<keyword evidence="14 19" id="KW-0862">Zinc</keyword>
<comment type="pathway">
    <text evidence="4">Amino-acid biosynthesis; L-methionine biosynthesis via de novo pathway; L-methionine from L-homocysteine (MetH route): step 1/1.</text>
</comment>
<evidence type="ECO:0000256" key="2">
    <source>
        <dbReference type="ARBA" id="ARBA00001947"/>
    </source>
</evidence>
<comment type="caution">
    <text evidence="21">The sequence shown here is derived from an EMBL/GenBank/DDBJ whole genome shotgun (WGS) entry which is preliminary data.</text>
</comment>
<accession>A0A918SU90</accession>
<dbReference type="AlphaFoldDB" id="A0A918SU90"/>
<evidence type="ECO:0000313" key="22">
    <source>
        <dbReference type="Proteomes" id="UP000646426"/>
    </source>
</evidence>
<dbReference type="GO" id="GO:0031419">
    <property type="term" value="F:cobalamin binding"/>
    <property type="evidence" value="ECO:0007669"/>
    <property type="project" value="UniProtKB-KW"/>
</dbReference>
<evidence type="ECO:0000256" key="14">
    <source>
        <dbReference type="ARBA" id="ARBA00022833"/>
    </source>
</evidence>
<comment type="function">
    <text evidence="17">Catalyzes the transfer of a methyl group from methyl-cobalamin to homocysteine, yielding enzyme-bound cob(I)alamin and methionine. Subsequently, remethylates the cofactor using methyltetrahydrofolate.</text>
</comment>
<evidence type="ECO:0000256" key="13">
    <source>
        <dbReference type="ARBA" id="ARBA00022723"/>
    </source>
</evidence>
<keyword evidence="11 19" id="KW-0808">Transferase</keyword>
<protein>
    <recommendedName>
        <fullName evidence="7">Methionine synthase</fullName>
        <ecNumber evidence="6">2.1.1.13</ecNumber>
    </recommendedName>
    <alternativeName>
        <fullName evidence="18">5-methyltetrahydrofolate--homocysteine methyltransferase</fullName>
    </alternativeName>
</protein>
<keyword evidence="12" id="KW-0949">S-adenosyl-L-methionine</keyword>
<keyword evidence="9" id="KW-0028">Amino-acid biosynthesis</keyword>
<sequence length="364" mass="38770">MHRLPWLNPVRADALERLLRERILVIDGAMGTMIQRHELDEADYRGTRFAPGFDTSHAADHAHGDSCGCAHDQRGNNDLLSLTRPELIAGIHTEYLDAGADFVETNTFNSTTISLADYGLEHLARELNETGARLARQACDAAEARDASRPRFVIGVLGPTSRTASLSPDVNRPGYRAVTFDELRIAYREATDGLIDGGADVIMVETIFDTLNAKAALFAVEDAFDGRGARLPVMISGTITDASGRTLSGQTAEAFWYSVRHAEPLAIGLNCALGARDLRAHIDVLAQVADAYISTHPNAGLPNAFGGYDETPEDMAAVIGEFAQAGLLNLVGGCCGTTPAHIAAIARAVEGVSPRIRPALAAAA</sequence>
<keyword evidence="15" id="KW-0486">Methionine biosynthesis</keyword>
<feature type="binding site" evidence="19">
    <location>
        <position position="335"/>
    </location>
    <ligand>
        <name>Zn(2+)</name>
        <dbReference type="ChEBI" id="CHEBI:29105"/>
    </ligand>
</feature>
<evidence type="ECO:0000313" key="21">
    <source>
        <dbReference type="EMBL" id="GHA71687.1"/>
    </source>
</evidence>
<keyword evidence="8 19" id="KW-0489">Methyltransferase</keyword>
<evidence type="ECO:0000256" key="15">
    <source>
        <dbReference type="ARBA" id="ARBA00023167"/>
    </source>
</evidence>
<evidence type="ECO:0000256" key="3">
    <source>
        <dbReference type="ARBA" id="ARBA00001956"/>
    </source>
</evidence>
<dbReference type="SUPFAM" id="SSF82282">
    <property type="entry name" value="Homocysteine S-methyltransferase"/>
    <property type="match status" value="1"/>
</dbReference>
<comment type="cofactor">
    <cofactor evidence="2 19">
        <name>Zn(2+)</name>
        <dbReference type="ChEBI" id="CHEBI:29105"/>
    </cofactor>
</comment>
<evidence type="ECO:0000256" key="16">
    <source>
        <dbReference type="ARBA" id="ARBA00023285"/>
    </source>
</evidence>
<evidence type="ECO:0000256" key="10">
    <source>
        <dbReference type="ARBA" id="ARBA00022628"/>
    </source>
</evidence>
<reference evidence="21" key="2">
    <citation type="submission" date="2020-09" db="EMBL/GenBank/DDBJ databases">
        <authorList>
            <person name="Sun Q."/>
            <person name="Kim S."/>
        </authorList>
    </citation>
    <scope>NUCLEOTIDE SEQUENCE</scope>
    <source>
        <strain evidence="21">KCTC 23077</strain>
    </source>
</reference>
<evidence type="ECO:0000256" key="9">
    <source>
        <dbReference type="ARBA" id="ARBA00022605"/>
    </source>
</evidence>
<evidence type="ECO:0000256" key="11">
    <source>
        <dbReference type="ARBA" id="ARBA00022679"/>
    </source>
</evidence>
<evidence type="ECO:0000256" key="19">
    <source>
        <dbReference type="PROSITE-ProRule" id="PRU00333"/>
    </source>
</evidence>
<keyword evidence="10" id="KW-0846">Cobalamin</keyword>
<evidence type="ECO:0000256" key="7">
    <source>
        <dbReference type="ARBA" id="ARBA00013998"/>
    </source>
</evidence>
<organism evidence="21 22">
    <name type="scientific">Cognatilysobacter bugurensis</name>
    <dbReference type="NCBI Taxonomy" id="543356"/>
    <lineage>
        <taxon>Bacteria</taxon>
        <taxon>Pseudomonadati</taxon>
        <taxon>Pseudomonadota</taxon>
        <taxon>Gammaproteobacteria</taxon>
        <taxon>Lysobacterales</taxon>
        <taxon>Lysobacteraceae</taxon>
        <taxon>Cognatilysobacter</taxon>
    </lineage>
</organism>
<dbReference type="RefSeq" id="WP_229792274.1">
    <property type="nucleotide sequence ID" value="NZ_BMYD01000001.1"/>
</dbReference>
<evidence type="ECO:0000256" key="6">
    <source>
        <dbReference type="ARBA" id="ARBA00012032"/>
    </source>
</evidence>
<evidence type="ECO:0000256" key="1">
    <source>
        <dbReference type="ARBA" id="ARBA00001700"/>
    </source>
</evidence>
<keyword evidence="16" id="KW-0170">Cobalt</keyword>